<evidence type="ECO:0000313" key="2">
    <source>
        <dbReference type="Proteomes" id="UP000499080"/>
    </source>
</evidence>
<proteinExistence type="predicted"/>
<dbReference type="EMBL" id="BGPR01000023">
    <property type="protein sequence ID" value="GBL80893.1"/>
    <property type="molecule type" value="Genomic_DNA"/>
</dbReference>
<keyword evidence="2" id="KW-1185">Reference proteome</keyword>
<accession>A0A4Y2AM44</accession>
<evidence type="ECO:0000313" key="1">
    <source>
        <dbReference type="EMBL" id="GBL80893.1"/>
    </source>
</evidence>
<sequence length="141" mass="15410">MVRTTLVSAPSYPNLHNTFTSGRMFEPDGFSINQASGHSASLAKVLNPRFPYNEAVTLLLEHQASGHSAYLAKVLNPRRCHQASGQGLSSVKRVLNPRFSYTEAMTLLLKYQASGRGVSSVKLCLESAILLYRSHDGVTKS</sequence>
<name>A0A4Y2AM44_ARAVE</name>
<protein>
    <submittedName>
        <fullName evidence="1">Uncharacterized protein</fullName>
    </submittedName>
</protein>
<gene>
    <name evidence="1" type="ORF">AVEN_26308_1</name>
</gene>
<dbReference type="AlphaFoldDB" id="A0A4Y2AM44"/>
<dbReference type="Proteomes" id="UP000499080">
    <property type="component" value="Unassembled WGS sequence"/>
</dbReference>
<reference evidence="1 2" key="1">
    <citation type="journal article" date="2019" name="Sci. Rep.">
        <title>Orb-weaving spider Araneus ventricosus genome elucidates the spidroin gene catalogue.</title>
        <authorList>
            <person name="Kono N."/>
            <person name="Nakamura H."/>
            <person name="Ohtoshi R."/>
            <person name="Moran D.A.P."/>
            <person name="Shinohara A."/>
            <person name="Yoshida Y."/>
            <person name="Fujiwara M."/>
            <person name="Mori M."/>
            <person name="Tomita M."/>
            <person name="Arakawa K."/>
        </authorList>
    </citation>
    <scope>NUCLEOTIDE SEQUENCE [LARGE SCALE GENOMIC DNA]</scope>
</reference>
<comment type="caution">
    <text evidence="1">The sequence shown here is derived from an EMBL/GenBank/DDBJ whole genome shotgun (WGS) entry which is preliminary data.</text>
</comment>
<organism evidence="1 2">
    <name type="scientific">Araneus ventricosus</name>
    <name type="common">Orbweaver spider</name>
    <name type="synonym">Epeira ventricosa</name>
    <dbReference type="NCBI Taxonomy" id="182803"/>
    <lineage>
        <taxon>Eukaryota</taxon>
        <taxon>Metazoa</taxon>
        <taxon>Ecdysozoa</taxon>
        <taxon>Arthropoda</taxon>
        <taxon>Chelicerata</taxon>
        <taxon>Arachnida</taxon>
        <taxon>Araneae</taxon>
        <taxon>Araneomorphae</taxon>
        <taxon>Entelegynae</taxon>
        <taxon>Araneoidea</taxon>
        <taxon>Araneidae</taxon>
        <taxon>Araneus</taxon>
    </lineage>
</organism>